<evidence type="ECO:0000313" key="4">
    <source>
        <dbReference type="Proteomes" id="UP000694571"/>
    </source>
</evidence>
<sequence>MKDNWLGSSFLPSFLTSFLLSFFLPSSLSLSLPSFLPSFLSFFLSFLPSFLLPFFLSFFLPPFLSLSPFLPSFLPSFFSFFLSFFLPSSLPLSLSLPSFLPSFFPSLPPSLSLFFFFLSFFPSFLPSSFLSFFLPSSLPLSLSLPSFLPSFLSFFLSFLLSAFLSVFLSVFLSFFLIYLLGLHLWHMDVPRLWVELELQLSTYATVTAPQDLRHICNLHHRSQQCRILNPLSRARDRTCILMDTSRVLNPLRLNHSGSSRAWFLKEKWVMFVETTVQLKGLTLALQLCSLAATWPGTSLGYSSRRGSSLSSISTTQLGHKQTQRRQHKVSKSGSSCSQRKVSM</sequence>
<dbReference type="Ensembl" id="ENSSSCT00050103090.1">
    <property type="protein sequence ID" value="ENSSSCP00050045006.1"/>
    <property type="gene ID" value="ENSSSCG00050075229.1"/>
</dbReference>
<feature type="compositionally biased region" description="Basic residues" evidence="1">
    <location>
        <begin position="321"/>
        <end position="330"/>
    </location>
</feature>
<feature type="region of interest" description="Disordered" evidence="1">
    <location>
        <begin position="312"/>
        <end position="343"/>
    </location>
</feature>
<feature type="compositionally biased region" description="Polar residues" evidence="1">
    <location>
        <begin position="331"/>
        <end position="343"/>
    </location>
</feature>
<dbReference type="AlphaFoldDB" id="A0A8D1NYQ9"/>
<dbReference type="Proteomes" id="UP000694571">
    <property type="component" value="Unplaced"/>
</dbReference>
<feature type="transmembrane region" description="Helical" evidence="2">
    <location>
        <begin position="112"/>
        <end position="134"/>
    </location>
</feature>
<feature type="transmembrane region" description="Helical" evidence="2">
    <location>
        <begin position="36"/>
        <end position="60"/>
    </location>
</feature>
<proteinExistence type="predicted"/>
<evidence type="ECO:0000256" key="2">
    <source>
        <dbReference type="SAM" id="Phobius"/>
    </source>
</evidence>
<keyword evidence="2" id="KW-1133">Transmembrane helix</keyword>
<keyword evidence="2" id="KW-0812">Transmembrane</keyword>
<accession>A0A8D1NYQ9</accession>
<keyword evidence="2" id="KW-0472">Membrane</keyword>
<organism evidence="3 4">
    <name type="scientific">Sus scrofa</name>
    <name type="common">Pig</name>
    <dbReference type="NCBI Taxonomy" id="9823"/>
    <lineage>
        <taxon>Eukaryota</taxon>
        <taxon>Metazoa</taxon>
        <taxon>Chordata</taxon>
        <taxon>Craniata</taxon>
        <taxon>Vertebrata</taxon>
        <taxon>Euteleostomi</taxon>
        <taxon>Mammalia</taxon>
        <taxon>Eutheria</taxon>
        <taxon>Laurasiatheria</taxon>
        <taxon>Artiodactyla</taxon>
        <taxon>Suina</taxon>
        <taxon>Suidae</taxon>
        <taxon>Sus</taxon>
    </lineage>
</organism>
<evidence type="ECO:0000313" key="3">
    <source>
        <dbReference type="Ensembl" id="ENSSSCP00050045006.1"/>
    </source>
</evidence>
<evidence type="ECO:0000256" key="1">
    <source>
        <dbReference type="SAM" id="MobiDB-lite"/>
    </source>
</evidence>
<reference evidence="3" key="1">
    <citation type="submission" date="2025-08" db="UniProtKB">
        <authorList>
            <consortium name="Ensembl"/>
        </authorList>
    </citation>
    <scope>IDENTIFICATION</scope>
</reference>
<feature type="transmembrane region" description="Helical" evidence="2">
    <location>
        <begin position="6"/>
        <end position="24"/>
    </location>
</feature>
<feature type="transmembrane region" description="Helical" evidence="2">
    <location>
        <begin position="154"/>
        <end position="181"/>
    </location>
</feature>
<feature type="transmembrane region" description="Helical" evidence="2">
    <location>
        <begin position="80"/>
        <end position="100"/>
    </location>
</feature>
<name>A0A8D1NYQ9_PIG</name>
<protein>
    <submittedName>
        <fullName evidence="3">Uncharacterized protein</fullName>
    </submittedName>
</protein>